<proteinExistence type="inferred from homology"/>
<dbReference type="InterPro" id="IPR035669">
    <property type="entry name" value="SGNH_plant_lipase-like"/>
</dbReference>
<dbReference type="GeneID" id="107932722"/>
<sequence length="362" mass="39863">MVKMDGNNFIFFLTICVLSWRMELLKAQMVPAVYVFGDSLVDVGNNNFLPVSFAKANFPHNGVDFPTRKPTGRFCNGKNAADLLAEKLGLPSSPPYLSLSVNNITSHLTGASFASGGAGIFNSTDHVFGQAIPLSNQVDDFMSLNKILLMKLGSSAAQNHTSKSLFAFVIGSNDLFDYFGSPNLRKQNTPQQYVDLMVTTLKQQLMRLYAVGARRFFLGGVGAIGCIPVERVKNKSHGCNAEHNFWAVEYNDGLKAMLNELKSKLRGFNYSFFDTYGIMQTITQNASTYGFNEVEAACCGLGELRAIVPCLPFVTQCSNRTDHMFWDLYHPTEATTGIVVDTLFDGPSRYCVPINVRQLVSG</sequence>
<evidence type="ECO:0000313" key="7">
    <source>
        <dbReference type="RefSeq" id="XP_016720299.2"/>
    </source>
</evidence>
<keyword evidence="6" id="KW-1185">Reference proteome</keyword>
<evidence type="ECO:0000256" key="4">
    <source>
        <dbReference type="ARBA" id="ARBA00023098"/>
    </source>
</evidence>
<dbReference type="Proteomes" id="UP000818029">
    <property type="component" value="Chromosome D05"/>
</dbReference>
<evidence type="ECO:0000256" key="1">
    <source>
        <dbReference type="ARBA" id="ARBA00008668"/>
    </source>
</evidence>
<evidence type="ECO:0000256" key="3">
    <source>
        <dbReference type="ARBA" id="ARBA00022963"/>
    </source>
</evidence>
<dbReference type="PANTHER" id="PTHR45648:SF106">
    <property type="entry name" value="ANTHER-SPECIFIC PROLINE-RICH PROTEIN APG"/>
    <property type="match status" value="1"/>
</dbReference>
<reference evidence="7" key="2">
    <citation type="submission" date="2025-08" db="UniProtKB">
        <authorList>
            <consortium name="RefSeq"/>
        </authorList>
    </citation>
    <scope>IDENTIFICATION</scope>
</reference>
<name>A0A1U8M430_GOSHI</name>
<reference evidence="6" key="1">
    <citation type="journal article" date="2020" name="Nat. Genet.">
        <title>Genomic diversifications of five Gossypium allopolyploid species and their impact on cotton improvement.</title>
        <authorList>
            <person name="Chen Z.J."/>
            <person name="Sreedasyam A."/>
            <person name="Ando A."/>
            <person name="Song Q."/>
            <person name="De Santiago L.M."/>
            <person name="Hulse-Kemp A.M."/>
            <person name="Ding M."/>
            <person name="Ye W."/>
            <person name="Kirkbride R.C."/>
            <person name="Jenkins J."/>
            <person name="Plott C."/>
            <person name="Lovell J."/>
            <person name="Lin Y.M."/>
            <person name="Vaughn R."/>
            <person name="Liu B."/>
            <person name="Simpson S."/>
            <person name="Scheffler B.E."/>
            <person name="Wen L."/>
            <person name="Saski C.A."/>
            <person name="Grover C.E."/>
            <person name="Hu G."/>
            <person name="Conover J.L."/>
            <person name="Carlson J.W."/>
            <person name="Shu S."/>
            <person name="Boston L.B."/>
            <person name="Williams M."/>
            <person name="Peterson D.G."/>
            <person name="McGee K."/>
            <person name="Jones D.C."/>
            <person name="Wendel J.F."/>
            <person name="Stelly D.M."/>
            <person name="Grimwood J."/>
            <person name="Schmutz J."/>
        </authorList>
    </citation>
    <scope>NUCLEOTIDE SEQUENCE [LARGE SCALE GENOMIC DNA]</scope>
    <source>
        <strain evidence="6">cv. TM-1</strain>
    </source>
</reference>
<dbReference type="KEGG" id="ghi:107932722"/>
<gene>
    <name evidence="7" type="primary">LOC107932722</name>
</gene>
<feature type="chain" id="PRO_5047000476" evidence="5">
    <location>
        <begin position="28"/>
        <end position="362"/>
    </location>
</feature>
<dbReference type="SMR" id="A0A1U8M430"/>
<dbReference type="PaxDb" id="3635-A0A1U8M430"/>
<dbReference type="GO" id="GO:0016042">
    <property type="term" value="P:lipid catabolic process"/>
    <property type="evidence" value="ECO:0007669"/>
    <property type="project" value="UniProtKB-KW"/>
</dbReference>
<organism evidence="6 7">
    <name type="scientific">Gossypium hirsutum</name>
    <name type="common">Upland cotton</name>
    <name type="synonym">Gossypium mexicanum</name>
    <dbReference type="NCBI Taxonomy" id="3635"/>
    <lineage>
        <taxon>Eukaryota</taxon>
        <taxon>Viridiplantae</taxon>
        <taxon>Streptophyta</taxon>
        <taxon>Embryophyta</taxon>
        <taxon>Tracheophyta</taxon>
        <taxon>Spermatophyta</taxon>
        <taxon>Magnoliopsida</taxon>
        <taxon>eudicotyledons</taxon>
        <taxon>Gunneridae</taxon>
        <taxon>Pentapetalae</taxon>
        <taxon>rosids</taxon>
        <taxon>malvids</taxon>
        <taxon>Malvales</taxon>
        <taxon>Malvaceae</taxon>
        <taxon>Malvoideae</taxon>
        <taxon>Gossypium</taxon>
    </lineage>
</organism>
<evidence type="ECO:0000256" key="5">
    <source>
        <dbReference type="SAM" id="SignalP"/>
    </source>
</evidence>
<dbReference type="InterPro" id="IPR051058">
    <property type="entry name" value="GDSL_Est/Lipase"/>
</dbReference>
<evidence type="ECO:0000256" key="2">
    <source>
        <dbReference type="ARBA" id="ARBA00022801"/>
    </source>
</evidence>
<feature type="signal peptide" evidence="5">
    <location>
        <begin position="1"/>
        <end position="27"/>
    </location>
</feature>
<dbReference type="PANTHER" id="PTHR45648">
    <property type="entry name" value="GDSL LIPASE/ACYLHYDROLASE FAMILY PROTEIN (AFU_ORTHOLOGUE AFUA_4G14700)"/>
    <property type="match status" value="1"/>
</dbReference>
<dbReference type="InterPro" id="IPR036514">
    <property type="entry name" value="SGNH_hydro_sf"/>
</dbReference>
<keyword evidence="5" id="KW-0732">Signal</keyword>
<evidence type="ECO:0000313" key="6">
    <source>
        <dbReference type="Proteomes" id="UP000818029"/>
    </source>
</evidence>
<keyword evidence="4" id="KW-0443">Lipid metabolism</keyword>
<dbReference type="Gene3D" id="3.40.50.1110">
    <property type="entry name" value="SGNH hydrolase"/>
    <property type="match status" value="1"/>
</dbReference>
<dbReference type="SUPFAM" id="SSF52266">
    <property type="entry name" value="SGNH hydrolase"/>
    <property type="match status" value="1"/>
</dbReference>
<dbReference type="AlphaFoldDB" id="A0A1U8M430"/>
<dbReference type="RefSeq" id="XP_016720299.2">
    <property type="nucleotide sequence ID" value="XM_016864810.2"/>
</dbReference>
<accession>A0A1U8M430</accession>
<keyword evidence="3" id="KW-0442">Lipid degradation</keyword>
<dbReference type="CDD" id="cd01837">
    <property type="entry name" value="SGNH_plant_lipase_like"/>
    <property type="match status" value="1"/>
</dbReference>
<dbReference type="InterPro" id="IPR001087">
    <property type="entry name" value="GDSL"/>
</dbReference>
<keyword evidence="2" id="KW-0378">Hydrolase</keyword>
<dbReference type="GO" id="GO:0016788">
    <property type="term" value="F:hydrolase activity, acting on ester bonds"/>
    <property type="evidence" value="ECO:0007669"/>
    <property type="project" value="InterPro"/>
</dbReference>
<dbReference type="STRING" id="3635.A0A1U8M430"/>
<protein>
    <submittedName>
        <fullName evidence="7">GDSL esterase/lipase At5g55050</fullName>
    </submittedName>
</protein>
<dbReference type="Pfam" id="PF00657">
    <property type="entry name" value="Lipase_GDSL"/>
    <property type="match status" value="1"/>
</dbReference>
<comment type="similarity">
    <text evidence="1">Belongs to the 'GDSL' lipolytic enzyme family.</text>
</comment>